<dbReference type="GeneID" id="105224227"/>
<dbReference type="OrthoDB" id="6341359at2759"/>
<dbReference type="AlphaFoldDB" id="A0A034WNZ9"/>
<evidence type="ECO:0000256" key="1">
    <source>
        <dbReference type="SAM" id="Phobius"/>
    </source>
</evidence>
<keyword evidence="3" id="KW-1185">Reference proteome</keyword>
<name>A0A034WNZ9_BACDO</name>
<gene>
    <name evidence="4 5" type="primary">LOC105224227</name>
</gene>
<evidence type="ECO:0000313" key="2">
    <source>
        <dbReference type="EMBL" id="JAC57271.1"/>
    </source>
</evidence>
<organism evidence="2">
    <name type="scientific">Bactrocera dorsalis</name>
    <name type="common">Oriental fruit fly</name>
    <name type="synonym">Dacus dorsalis</name>
    <dbReference type="NCBI Taxonomy" id="27457"/>
    <lineage>
        <taxon>Eukaryota</taxon>
        <taxon>Metazoa</taxon>
        <taxon>Ecdysozoa</taxon>
        <taxon>Arthropoda</taxon>
        <taxon>Hexapoda</taxon>
        <taxon>Insecta</taxon>
        <taxon>Pterygota</taxon>
        <taxon>Neoptera</taxon>
        <taxon>Endopterygota</taxon>
        <taxon>Diptera</taxon>
        <taxon>Brachycera</taxon>
        <taxon>Muscomorpha</taxon>
        <taxon>Tephritoidea</taxon>
        <taxon>Tephritidae</taxon>
        <taxon>Bactrocera</taxon>
        <taxon>Bactrocera</taxon>
    </lineage>
</organism>
<dbReference type="RefSeq" id="XP_011200549.1">
    <property type="nucleotide sequence ID" value="XM_011202247.3"/>
</dbReference>
<protein>
    <submittedName>
        <fullName evidence="4 5">Uncharacterized protein LOC105224227</fullName>
    </submittedName>
</protein>
<keyword evidence="1" id="KW-1133">Transmembrane helix</keyword>
<keyword evidence="1" id="KW-0812">Transmembrane</keyword>
<dbReference type="EMBL" id="GAKP01001681">
    <property type="protein sequence ID" value="JAC57271.1"/>
    <property type="molecule type" value="Transcribed_RNA"/>
</dbReference>
<reference evidence="4 5" key="2">
    <citation type="submission" date="2025-04" db="UniProtKB">
        <authorList>
            <consortium name="RefSeq"/>
        </authorList>
    </citation>
    <scope>IDENTIFICATION</scope>
    <source>
        <strain evidence="4 5">Punador</strain>
    </source>
</reference>
<dbReference type="KEGG" id="bdr:105224227"/>
<proteinExistence type="predicted"/>
<evidence type="ECO:0000313" key="5">
    <source>
        <dbReference type="RefSeq" id="XP_029405274.1"/>
    </source>
</evidence>
<dbReference type="OMA" id="HGTQHFI"/>
<feature type="transmembrane region" description="Helical" evidence="1">
    <location>
        <begin position="85"/>
        <end position="108"/>
    </location>
</feature>
<dbReference type="Proteomes" id="UP001652620">
    <property type="component" value="Chromosome 4"/>
</dbReference>
<evidence type="ECO:0000313" key="3">
    <source>
        <dbReference type="Proteomes" id="UP001652620"/>
    </source>
</evidence>
<keyword evidence="1" id="KW-0472">Membrane</keyword>
<sequence>MFGFCVGICKYEAPPPDTILSMPPPPLPSFLLPNIATAAALVATNDTNPCYAPSLCNPHPNPNEGEGIEFVELTGTDSKVLENTWVLGLISCSVGVIILGGLFAFIVLKCRKTLFSSCNLSYHDSNIKQSGMKSLGESSNKAKPFTAGGILYPVTTTNNRDTLQSQLANDSRLLWATLTPHGTRHFISDYPVGNGNGTVVQDGHYEIVDYRSKVQNPTYREYTKRVPIKSFDNSGFVDYDYEDPTPLMDSYHDDLDSGYQEPQEVLHTLQRVSPRPVVSSPTRIDNPNMAPLNYYPSHRSNHHLNTNTLQSNHSAATLNRKATMTRRISDASIYGPAAGATQ</sequence>
<reference evidence="2" key="1">
    <citation type="journal article" date="2014" name="BMC Genomics">
        <title>Characterizing the developmental transcriptome of the oriental fruit fly, Bactrocera dorsalis (Diptera: Tephritidae) through comparative genomic analysis with Drosophila melanogaster utilizing modENCODE datasets.</title>
        <authorList>
            <person name="Geib S.M."/>
            <person name="Calla B."/>
            <person name="Hall B."/>
            <person name="Hou S."/>
            <person name="Manoukis N.C."/>
        </authorList>
    </citation>
    <scope>NUCLEOTIDE SEQUENCE</scope>
    <source>
        <strain evidence="2">Punador</strain>
    </source>
</reference>
<dbReference type="RefSeq" id="XP_029405274.1">
    <property type="nucleotide sequence ID" value="XM_029549414.1"/>
</dbReference>
<accession>A0A034WNZ9</accession>
<evidence type="ECO:0000313" key="4">
    <source>
        <dbReference type="RefSeq" id="XP_011200549.1"/>
    </source>
</evidence>